<protein>
    <submittedName>
        <fullName evidence="1">Uncharacterized protein</fullName>
    </submittedName>
</protein>
<gene>
    <name evidence="1" type="ORF">Taro_031887</name>
</gene>
<evidence type="ECO:0000313" key="2">
    <source>
        <dbReference type="Proteomes" id="UP000652761"/>
    </source>
</evidence>
<comment type="caution">
    <text evidence="1">The sequence shown here is derived from an EMBL/GenBank/DDBJ whole genome shotgun (WGS) entry which is preliminary data.</text>
</comment>
<dbReference type="OrthoDB" id="651362at2759"/>
<reference evidence="1" key="1">
    <citation type="submission" date="2017-07" db="EMBL/GenBank/DDBJ databases">
        <title>Taro Niue Genome Assembly and Annotation.</title>
        <authorList>
            <person name="Atibalentja N."/>
            <person name="Keating K."/>
            <person name="Fields C.J."/>
        </authorList>
    </citation>
    <scope>NUCLEOTIDE SEQUENCE</scope>
    <source>
        <strain evidence="1">Niue_2</strain>
        <tissue evidence="1">Leaf</tissue>
    </source>
</reference>
<dbReference type="Proteomes" id="UP000652761">
    <property type="component" value="Unassembled WGS sequence"/>
</dbReference>
<organism evidence="1 2">
    <name type="scientific">Colocasia esculenta</name>
    <name type="common">Wild taro</name>
    <name type="synonym">Arum esculentum</name>
    <dbReference type="NCBI Taxonomy" id="4460"/>
    <lineage>
        <taxon>Eukaryota</taxon>
        <taxon>Viridiplantae</taxon>
        <taxon>Streptophyta</taxon>
        <taxon>Embryophyta</taxon>
        <taxon>Tracheophyta</taxon>
        <taxon>Spermatophyta</taxon>
        <taxon>Magnoliopsida</taxon>
        <taxon>Liliopsida</taxon>
        <taxon>Araceae</taxon>
        <taxon>Aroideae</taxon>
        <taxon>Colocasieae</taxon>
        <taxon>Colocasia</taxon>
    </lineage>
</organism>
<evidence type="ECO:0000313" key="1">
    <source>
        <dbReference type="EMBL" id="MQL99166.1"/>
    </source>
</evidence>
<keyword evidence="2" id="KW-1185">Reference proteome</keyword>
<dbReference type="AlphaFoldDB" id="A0A843VVU0"/>
<dbReference type="EMBL" id="NMUH01002307">
    <property type="protein sequence ID" value="MQL99166.1"/>
    <property type="molecule type" value="Genomic_DNA"/>
</dbReference>
<name>A0A843VVU0_COLES</name>
<proteinExistence type="predicted"/>
<sequence length="91" mass="10355">MRTSTCGGIEQTRGFGFMETYDRTMADRYVEGTPQPNLDPEAWVDATGGPSVRLWGQPGYYSSVVLICEFGRSSSLCEFIYCNSRQWWRGH</sequence>
<accession>A0A843VVU0</accession>